<keyword evidence="2" id="KW-1185">Reference proteome</keyword>
<dbReference type="InParanoid" id="H0EI07"/>
<evidence type="ECO:0000313" key="2">
    <source>
        <dbReference type="Proteomes" id="UP000005446"/>
    </source>
</evidence>
<dbReference type="OrthoDB" id="4629227at2759"/>
<dbReference type="AlphaFoldDB" id="H0EI07"/>
<dbReference type="Proteomes" id="UP000005446">
    <property type="component" value="Unassembled WGS sequence"/>
</dbReference>
<reference evidence="1 2" key="1">
    <citation type="journal article" date="2012" name="Eukaryot. Cell">
        <title>Genome sequence of the fungus Glarea lozoyensis: the first genome sequence of a species from the Helotiaceae family.</title>
        <authorList>
            <person name="Youssar L."/>
            <person name="Gruening B.A."/>
            <person name="Erxleben A."/>
            <person name="Guenther S."/>
            <person name="Huettel W."/>
        </authorList>
    </citation>
    <scope>NUCLEOTIDE SEQUENCE [LARGE SCALE GENOMIC DNA]</scope>
    <source>
        <strain evidence="2">ATCC 74030 / MF5533</strain>
    </source>
</reference>
<organism evidence="1 2">
    <name type="scientific">Glarea lozoyensis (strain ATCC 74030 / MF5533)</name>
    <dbReference type="NCBI Taxonomy" id="1104152"/>
    <lineage>
        <taxon>Eukaryota</taxon>
        <taxon>Fungi</taxon>
        <taxon>Dikarya</taxon>
        <taxon>Ascomycota</taxon>
        <taxon>Pezizomycotina</taxon>
        <taxon>Leotiomycetes</taxon>
        <taxon>Helotiales</taxon>
        <taxon>Helotiaceae</taxon>
        <taxon>Glarea</taxon>
    </lineage>
</organism>
<protein>
    <submittedName>
        <fullName evidence="1">Uncharacterized protein</fullName>
    </submittedName>
</protein>
<evidence type="ECO:0000313" key="1">
    <source>
        <dbReference type="EMBL" id="EHL01800.1"/>
    </source>
</evidence>
<gene>
    <name evidence="1" type="ORF">M7I_2152</name>
</gene>
<dbReference type="EMBL" id="AGUE01000044">
    <property type="protein sequence ID" value="EHL01800.1"/>
    <property type="molecule type" value="Genomic_DNA"/>
</dbReference>
<name>H0EI07_GLAL7</name>
<sequence>MPEFLGASEESESKRSSKTPLIMHLPTFSLAIFTVATLISAGPIEPLPGTTPEKADGFYASRFEDDGSATLMEFIPLTDTMNNTTSSTILDTRTIEARSSAVTCENAILNRNDLISAWNCLIWTMTPSKTMEKNYVYHVSLTPQVFSPLIEVTSTFATPL</sequence>
<accession>H0EI07</accession>
<comment type="caution">
    <text evidence="1">The sequence shown here is derived from an EMBL/GenBank/DDBJ whole genome shotgun (WGS) entry which is preliminary data.</text>
</comment>
<proteinExistence type="predicted"/>
<dbReference type="HOGENOM" id="CLU_1652322_0_0_1"/>